<organism evidence="1 2">
    <name type="scientific">Tanacetum coccineum</name>
    <dbReference type="NCBI Taxonomy" id="301880"/>
    <lineage>
        <taxon>Eukaryota</taxon>
        <taxon>Viridiplantae</taxon>
        <taxon>Streptophyta</taxon>
        <taxon>Embryophyta</taxon>
        <taxon>Tracheophyta</taxon>
        <taxon>Spermatophyta</taxon>
        <taxon>Magnoliopsida</taxon>
        <taxon>eudicotyledons</taxon>
        <taxon>Gunneridae</taxon>
        <taxon>Pentapetalae</taxon>
        <taxon>asterids</taxon>
        <taxon>campanulids</taxon>
        <taxon>Asterales</taxon>
        <taxon>Asteraceae</taxon>
        <taxon>Asteroideae</taxon>
        <taxon>Anthemideae</taxon>
        <taxon>Anthemidinae</taxon>
        <taxon>Tanacetum</taxon>
    </lineage>
</organism>
<dbReference type="SUPFAM" id="SSF53098">
    <property type="entry name" value="Ribonuclease H-like"/>
    <property type="match status" value="1"/>
</dbReference>
<dbReference type="PANTHER" id="PTHR42648:SF27">
    <property type="entry name" value="RNA-DIRECTED DNA POLYMERASE"/>
    <property type="match status" value="1"/>
</dbReference>
<reference evidence="1" key="2">
    <citation type="submission" date="2022-01" db="EMBL/GenBank/DDBJ databases">
        <authorList>
            <person name="Yamashiro T."/>
            <person name="Shiraishi A."/>
            <person name="Satake H."/>
            <person name="Nakayama K."/>
        </authorList>
    </citation>
    <scope>NUCLEOTIDE SEQUENCE</scope>
</reference>
<name>A0ABQ4WRC0_9ASTR</name>
<proteinExistence type="predicted"/>
<gene>
    <name evidence="1" type="ORF">Tco_0628819</name>
</gene>
<dbReference type="PANTHER" id="PTHR42648">
    <property type="entry name" value="TRANSPOSASE, PUTATIVE-RELATED"/>
    <property type="match status" value="1"/>
</dbReference>
<dbReference type="Gene3D" id="3.30.420.10">
    <property type="entry name" value="Ribonuclease H-like superfamily/Ribonuclease H"/>
    <property type="match status" value="1"/>
</dbReference>
<sequence>MVRSMMNLTTLPKSFWGYALESAARILNMVPTKKVDRTPYEIWHGKAPKLSYLRVWGCEALVKRDTSDKLDSRSIKLLISDQYAVSNERDTAYQRQVFTRKRVFTIPNTAYPPSAIRRIHEDNFARTPRDTPQYAVLA</sequence>
<dbReference type="EMBL" id="BQNB010008870">
    <property type="protein sequence ID" value="GJS55457.1"/>
    <property type="molecule type" value="Genomic_DNA"/>
</dbReference>
<dbReference type="InterPro" id="IPR039537">
    <property type="entry name" value="Retrotran_Ty1/copia-like"/>
</dbReference>
<protein>
    <submittedName>
        <fullName evidence="1">Retrotransposon protein, putative, ty1-copia subclass</fullName>
    </submittedName>
</protein>
<keyword evidence="2" id="KW-1185">Reference proteome</keyword>
<comment type="caution">
    <text evidence="1">The sequence shown here is derived from an EMBL/GenBank/DDBJ whole genome shotgun (WGS) entry which is preliminary data.</text>
</comment>
<dbReference type="InterPro" id="IPR012337">
    <property type="entry name" value="RNaseH-like_sf"/>
</dbReference>
<reference evidence="1" key="1">
    <citation type="journal article" date="2022" name="Int. J. Mol. Sci.">
        <title>Draft Genome of Tanacetum Coccineum: Genomic Comparison of Closely Related Tanacetum-Family Plants.</title>
        <authorList>
            <person name="Yamashiro T."/>
            <person name="Shiraishi A."/>
            <person name="Nakayama K."/>
            <person name="Satake H."/>
        </authorList>
    </citation>
    <scope>NUCLEOTIDE SEQUENCE</scope>
</reference>
<accession>A0ABQ4WRC0</accession>
<dbReference type="Proteomes" id="UP001151760">
    <property type="component" value="Unassembled WGS sequence"/>
</dbReference>
<dbReference type="InterPro" id="IPR036397">
    <property type="entry name" value="RNaseH_sf"/>
</dbReference>
<evidence type="ECO:0000313" key="1">
    <source>
        <dbReference type="EMBL" id="GJS55457.1"/>
    </source>
</evidence>
<evidence type="ECO:0000313" key="2">
    <source>
        <dbReference type="Proteomes" id="UP001151760"/>
    </source>
</evidence>